<dbReference type="AlphaFoldDB" id="A0A243RY38"/>
<gene>
    <name evidence="1" type="ORF">CA984_00390</name>
</gene>
<dbReference type="GO" id="GO:0032259">
    <property type="term" value="P:methylation"/>
    <property type="evidence" value="ECO:0007669"/>
    <property type="project" value="UniProtKB-KW"/>
</dbReference>
<proteinExistence type="predicted"/>
<dbReference type="Gene3D" id="3.40.50.150">
    <property type="entry name" value="Vaccinia Virus protein VP39"/>
    <property type="match status" value="1"/>
</dbReference>
<protein>
    <submittedName>
        <fullName evidence="1">Ubiquinone biosynthesis methyltransferase UbiE</fullName>
    </submittedName>
</protein>
<dbReference type="Proteomes" id="UP000194761">
    <property type="component" value="Unassembled WGS sequence"/>
</dbReference>
<sequence length="263" mass="29437">MRHDPYGEGVLSKDIPTELRRLQLLENALDPLSIAAIEKLPLGSTPRCLDMASGAGSMSYWLADRYPGGSVVSADIDPRYLDRERAPNLTVRTFDIREEDFPQGSFDLIHARSVLKHLPEREEVLARFADWLAPGGWLAIVDGYWFPSDDTAHPEWGGVLRAIVEQMNSQGGDMRWTRRLPGLVARLGLTDVSVRLTPSLAGWEGWGEQLHEWIRPTIRQTGPTLVRKGYVTAEEVERFLEAEDGPHMAEWFGVVASVVGRVP</sequence>
<dbReference type="CDD" id="cd02440">
    <property type="entry name" value="AdoMet_MTases"/>
    <property type="match status" value="1"/>
</dbReference>
<accession>A0A243RY38</accession>
<name>A0A243RY38_9ACTN</name>
<dbReference type="GO" id="GO:0008168">
    <property type="term" value="F:methyltransferase activity"/>
    <property type="evidence" value="ECO:0007669"/>
    <property type="project" value="UniProtKB-KW"/>
</dbReference>
<dbReference type="PANTHER" id="PTHR43591">
    <property type="entry name" value="METHYLTRANSFERASE"/>
    <property type="match status" value="1"/>
</dbReference>
<evidence type="ECO:0000313" key="1">
    <source>
        <dbReference type="EMBL" id="OUD00129.1"/>
    </source>
</evidence>
<organism evidence="1 2">
    <name type="scientific">Streptosporangium minutum</name>
    <dbReference type="NCBI Taxonomy" id="569862"/>
    <lineage>
        <taxon>Bacteria</taxon>
        <taxon>Bacillati</taxon>
        <taxon>Actinomycetota</taxon>
        <taxon>Actinomycetes</taxon>
        <taxon>Streptosporangiales</taxon>
        <taxon>Streptosporangiaceae</taxon>
        <taxon>Streptosporangium</taxon>
    </lineage>
</organism>
<keyword evidence="2" id="KW-1185">Reference proteome</keyword>
<dbReference type="SUPFAM" id="SSF53335">
    <property type="entry name" value="S-adenosyl-L-methionine-dependent methyltransferases"/>
    <property type="match status" value="1"/>
</dbReference>
<dbReference type="InterPro" id="IPR029063">
    <property type="entry name" value="SAM-dependent_MTases_sf"/>
</dbReference>
<keyword evidence="1" id="KW-0489">Methyltransferase</keyword>
<reference evidence="1 2" key="1">
    <citation type="submission" date="2017-05" db="EMBL/GenBank/DDBJ databases">
        <title>Biotechnological potential of actinobacteria isolated from South African environments.</title>
        <authorList>
            <person name="Le Roes-Hill M."/>
            <person name="Prins A."/>
            <person name="Durrell K.A."/>
        </authorList>
    </citation>
    <scope>NUCLEOTIDE SEQUENCE [LARGE SCALE GENOMIC DNA]</scope>
    <source>
        <strain evidence="1">M26</strain>
    </source>
</reference>
<dbReference type="RefSeq" id="WP_086566509.1">
    <property type="nucleotide sequence ID" value="NZ_NGFP01000001.1"/>
</dbReference>
<dbReference type="EMBL" id="NGFP01000001">
    <property type="protein sequence ID" value="OUD00129.1"/>
    <property type="molecule type" value="Genomic_DNA"/>
</dbReference>
<evidence type="ECO:0000313" key="2">
    <source>
        <dbReference type="Proteomes" id="UP000194761"/>
    </source>
</evidence>
<keyword evidence="1" id="KW-0808">Transferase</keyword>
<dbReference type="Pfam" id="PF13489">
    <property type="entry name" value="Methyltransf_23"/>
    <property type="match status" value="1"/>
</dbReference>
<comment type="caution">
    <text evidence="1">The sequence shown here is derived from an EMBL/GenBank/DDBJ whole genome shotgun (WGS) entry which is preliminary data.</text>
</comment>
<keyword evidence="1" id="KW-0830">Ubiquinone</keyword>